<evidence type="ECO:0000256" key="3">
    <source>
        <dbReference type="PIRSR" id="PIRSR601461-2"/>
    </source>
</evidence>
<dbReference type="GO" id="GO:0004190">
    <property type="term" value="F:aspartic-type endopeptidase activity"/>
    <property type="evidence" value="ECO:0007669"/>
    <property type="project" value="InterPro"/>
</dbReference>
<comment type="similarity">
    <text evidence="1">Belongs to the peptidase A1 family.</text>
</comment>
<comment type="caution">
    <text evidence="6">The sequence shown here is derived from an EMBL/GenBank/DDBJ whole genome shotgun (WGS) entry which is preliminary data.</text>
</comment>
<protein>
    <submittedName>
        <fullName evidence="6">Cathepsin D</fullName>
    </submittedName>
</protein>
<dbReference type="PROSITE" id="PS51767">
    <property type="entry name" value="PEPTIDASE_A1"/>
    <property type="match status" value="1"/>
</dbReference>
<dbReference type="Pfam" id="PF00026">
    <property type="entry name" value="Asp"/>
    <property type="match status" value="1"/>
</dbReference>
<dbReference type="PANTHER" id="PTHR47966">
    <property type="entry name" value="BETA-SITE APP-CLEAVING ENZYME, ISOFORM A-RELATED"/>
    <property type="match status" value="1"/>
</dbReference>
<dbReference type="GO" id="GO:0006508">
    <property type="term" value="P:proteolysis"/>
    <property type="evidence" value="ECO:0007669"/>
    <property type="project" value="InterPro"/>
</dbReference>
<feature type="disulfide bond" evidence="3">
    <location>
        <begin position="104"/>
        <end position="111"/>
    </location>
</feature>
<evidence type="ECO:0000256" key="1">
    <source>
        <dbReference type="ARBA" id="ARBA00007447"/>
    </source>
</evidence>
<dbReference type="AlphaFoldDB" id="A0AA35TKQ3"/>
<dbReference type="EMBL" id="CASHTH010003787">
    <property type="protein sequence ID" value="CAI8049383.1"/>
    <property type="molecule type" value="Genomic_DNA"/>
</dbReference>
<sequence length="234" mass="26486">MNFTILFFLGLCIGQSLSSFRRIPFRKRSWFNKLEHFKLSLLRTRGRYEPNPDRALHMEDSPELLINYKDLYYYGNISIGTPDQNFTVVFDTGSSNLWIPSAECASNNRACQVHCTYNHSSTTYVPNREDFSIQYGTGSLSGFLSQDVVTVAGIKVRNQIFGEATEQPGEVFFNDLYDGILGMAWPAISVKQVTPVFQNMVSQNLVEKAVFGFYLNRQGNLVILPCITDSIACI</sequence>
<keyword evidence="7" id="KW-1185">Reference proteome</keyword>
<dbReference type="SUPFAM" id="SSF50630">
    <property type="entry name" value="Acid proteases"/>
    <property type="match status" value="1"/>
</dbReference>
<dbReference type="InterPro" id="IPR021109">
    <property type="entry name" value="Peptidase_aspartic_dom_sf"/>
</dbReference>
<evidence type="ECO:0000259" key="5">
    <source>
        <dbReference type="PROSITE" id="PS51767"/>
    </source>
</evidence>
<feature type="signal peptide" evidence="4">
    <location>
        <begin position="1"/>
        <end position="18"/>
    </location>
</feature>
<keyword evidence="4" id="KW-0732">Signal</keyword>
<evidence type="ECO:0000313" key="6">
    <source>
        <dbReference type="EMBL" id="CAI8049383.1"/>
    </source>
</evidence>
<dbReference type="InterPro" id="IPR001969">
    <property type="entry name" value="Aspartic_peptidase_AS"/>
</dbReference>
<dbReference type="InterPro" id="IPR001461">
    <property type="entry name" value="Aspartic_peptidase_A1"/>
</dbReference>
<reference evidence="6" key="1">
    <citation type="submission" date="2023-03" db="EMBL/GenBank/DDBJ databases">
        <authorList>
            <person name="Steffen K."/>
            <person name="Cardenas P."/>
        </authorList>
    </citation>
    <scope>NUCLEOTIDE SEQUENCE</scope>
</reference>
<dbReference type="Gene3D" id="2.40.70.10">
    <property type="entry name" value="Acid Proteases"/>
    <property type="match status" value="1"/>
</dbReference>
<feature type="chain" id="PRO_5041258548" evidence="4">
    <location>
        <begin position="19"/>
        <end position="234"/>
    </location>
</feature>
<keyword evidence="2 3" id="KW-1015">Disulfide bond</keyword>
<evidence type="ECO:0000313" key="7">
    <source>
        <dbReference type="Proteomes" id="UP001174909"/>
    </source>
</evidence>
<dbReference type="Proteomes" id="UP001174909">
    <property type="component" value="Unassembled WGS sequence"/>
</dbReference>
<dbReference type="PROSITE" id="PS00141">
    <property type="entry name" value="ASP_PROTEASE"/>
    <property type="match status" value="1"/>
</dbReference>
<proteinExistence type="inferred from homology"/>
<evidence type="ECO:0000256" key="2">
    <source>
        <dbReference type="ARBA" id="ARBA00023157"/>
    </source>
</evidence>
<feature type="domain" description="Peptidase A1" evidence="5">
    <location>
        <begin position="73"/>
        <end position="234"/>
    </location>
</feature>
<accession>A0AA35TKQ3</accession>
<dbReference type="FunFam" id="2.40.70.10:FF:000004">
    <property type="entry name" value="Pepsin A"/>
    <property type="match status" value="1"/>
</dbReference>
<dbReference type="PANTHER" id="PTHR47966:SF51">
    <property type="entry name" value="BETA-SITE APP-CLEAVING ENZYME, ISOFORM A-RELATED"/>
    <property type="match status" value="1"/>
</dbReference>
<organism evidence="6 7">
    <name type="scientific">Geodia barretti</name>
    <name type="common">Barrett's horny sponge</name>
    <dbReference type="NCBI Taxonomy" id="519541"/>
    <lineage>
        <taxon>Eukaryota</taxon>
        <taxon>Metazoa</taxon>
        <taxon>Porifera</taxon>
        <taxon>Demospongiae</taxon>
        <taxon>Heteroscleromorpha</taxon>
        <taxon>Tetractinellida</taxon>
        <taxon>Astrophorina</taxon>
        <taxon>Geodiidae</taxon>
        <taxon>Geodia</taxon>
    </lineage>
</organism>
<dbReference type="InterPro" id="IPR033121">
    <property type="entry name" value="PEPTIDASE_A1"/>
</dbReference>
<gene>
    <name evidence="6" type="ORF">GBAR_LOCUS27202</name>
</gene>
<name>A0AA35TKQ3_GEOBA</name>
<evidence type="ECO:0000256" key="4">
    <source>
        <dbReference type="SAM" id="SignalP"/>
    </source>
</evidence>